<dbReference type="Pfam" id="PF26363">
    <property type="entry name" value="Phospholipase-like"/>
    <property type="match status" value="1"/>
</dbReference>
<reference evidence="3 4" key="1">
    <citation type="submission" date="2018-07" db="EMBL/GenBank/DDBJ databases">
        <title>Dyella tabacisoli L4-6T, whole genome shotgun sequence.</title>
        <authorList>
            <person name="Zhou X.-K."/>
            <person name="Li W.-J."/>
            <person name="Duan Y.-Q."/>
        </authorList>
    </citation>
    <scope>NUCLEOTIDE SEQUENCE [LARGE SCALE GENOMIC DNA]</scope>
    <source>
        <strain evidence="3 4">L4-6</strain>
    </source>
</reference>
<feature type="compositionally biased region" description="Low complexity" evidence="1">
    <location>
        <begin position="766"/>
        <end position="791"/>
    </location>
</feature>
<gene>
    <name evidence="3" type="ORF">DVJ77_17875</name>
</gene>
<dbReference type="SUPFAM" id="SSF53474">
    <property type="entry name" value="alpha/beta-Hydrolases"/>
    <property type="match status" value="1"/>
</dbReference>
<accession>A0A369UPQ7</accession>
<comment type="caution">
    <text evidence="3">The sequence shown here is derived from an EMBL/GenBank/DDBJ whole genome shotgun (WGS) entry which is preliminary data.</text>
</comment>
<evidence type="ECO:0000259" key="2">
    <source>
        <dbReference type="Pfam" id="PF20410"/>
    </source>
</evidence>
<dbReference type="AlphaFoldDB" id="A0A369UPQ7"/>
<organism evidence="3 4">
    <name type="scientific">Dyella tabacisoli</name>
    <dbReference type="NCBI Taxonomy" id="2282381"/>
    <lineage>
        <taxon>Bacteria</taxon>
        <taxon>Pseudomonadati</taxon>
        <taxon>Pseudomonadota</taxon>
        <taxon>Gammaproteobacteria</taxon>
        <taxon>Lysobacterales</taxon>
        <taxon>Rhodanobacteraceae</taxon>
        <taxon>Dyella</taxon>
    </lineage>
</organism>
<sequence length="797" mass="84522">MPTATEHQQDRALLQQLRASGEPAKSQEAIQLQTLYHSRELGGLSADVYEAAKNSGHPPPGWVRASEHLDKLHAYAPQLNMSDAQLKEMLHPDSSGFRAEIYLPDSTVLGPGYKPVLAFKGSSGEVMTSHGLRDTTAEDFVANNFPQAAGLETDYYDRAMQLAVALKERGHLDFELTGHSLAGGMASAASAVTGMPATTYNAAGLHPITAQRFGEQNGLPVYDVSHRVTAYQVQGELLSNGVQDNIHRMDMVQRTELGGVLKETSQLLRELPEGRAMLKQALDKGVPRDSQGTVHAFVDKLATGDTDKMLRELPLAAGNVQPALAPMTRKNLDDPNSPLVARTQVRSLPEITHLAGPVMATMEIAALGAHVGERAGEAMKAGGQATQQGLHFSADASRTVGEVSGNVSRAQTHVEGAVVSTGVHVAGATLAKTREVGGEVMATMAEQEGLKQQSEASVNAALMRGVGSILPGSAGTWVKSQAEQTEKTGEMVNHAFQDAANQQRHSSHNDAAAIRGATHAAESTVRQTAQRAGDLQHDAMAGAGRVVGSGLDATGHFAEGMTRHAPTQGAMVGGVTAGTVAAAAQFNPLNPTAYPNLAKVGLLAAQGKQAGGEAFERHLMKASVLPSLDNHIEQHEQSARKSLQQVTPEHTEPAHQNKPAAARPRLDHPDHPDHALFKQARASVHQMDAEQGRAPDQRSENLAGALTVAAKAGGLKRVDGVVLSNDATRAFAAHHVIPRALTNTAHVEVTQAINTPLEKSTEAMHQLNQQQATQAQTQAQIQQNQQTQQSNGPTMTR</sequence>
<dbReference type="Proteomes" id="UP000253782">
    <property type="component" value="Unassembled WGS sequence"/>
</dbReference>
<feature type="domain" description="X-Tfes XVIPCD" evidence="2">
    <location>
        <begin position="667"/>
        <end position="766"/>
    </location>
</feature>
<feature type="compositionally biased region" description="Basic and acidic residues" evidence="1">
    <location>
        <begin position="664"/>
        <end position="673"/>
    </location>
</feature>
<name>A0A369UPQ7_9GAMM</name>
<evidence type="ECO:0000313" key="3">
    <source>
        <dbReference type="EMBL" id="RDD80319.1"/>
    </source>
</evidence>
<dbReference type="OrthoDB" id="9807902at2"/>
<proteinExistence type="predicted"/>
<feature type="region of interest" description="Disordered" evidence="1">
    <location>
        <begin position="763"/>
        <end position="797"/>
    </location>
</feature>
<dbReference type="InterPro" id="IPR029058">
    <property type="entry name" value="AB_hydrolase_fold"/>
</dbReference>
<protein>
    <submittedName>
        <fullName evidence="3">Phospholipase</fullName>
    </submittedName>
</protein>
<evidence type="ECO:0000256" key="1">
    <source>
        <dbReference type="SAM" id="MobiDB-lite"/>
    </source>
</evidence>
<dbReference type="RefSeq" id="WP_114846889.1">
    <property type="nucleotide sequence ID" value="NZ_JBHSPE010000012.1"/>
</dbReference>
<keyword evidence="4" id="KW-1185">Reference proteome</keyword>
<dbReference type="EMBL" id="QQAH01000018">
    <property type="protein sequence ID" value="RDD80319.1"/>
    <property type="molecule type" value="Genomic_DNA"/>
</dbReference>
<dbReference type="Pfam" id="PF20410">
    <property type="entry name" value="X-Tfes_XVIPCD"/>
    <property type="match status" value="1"/>
</dbReference>
<evidence type="ECO:0000313" key="4">
    <source>
        <dbReference type="Proteomes" id="UP000253782"/>
    </source>
</evidence>
<feature type="region of interest" description="Disordered" evidence="1">
    <location>
        <begin position="633"/>
        <end position="673"/>
    </location>
</feature>
<dbReference type="InterPro" id="IPR046519">
    <property type="entry name" value="X-Tfes_XVIPCD"/>
</dbReference>